<dbReference type="InterPro" id="IPR012338">
    <property type="entry name" value="Beta-lactam/transpept-like"/>
</dbReference>
<dbReference type="EMBL" id="JACGZW010000008">
    <property type="protein sequence ID" value="MBB1156160.1"/>
    <property type="molecule type" value="Genomic_DNA"/>
</dbReference>
<accession>A0A7W3VZV2</accession>
<dbReference type="InterPro" id="IPR050491">
    <property type="entry name" value="AmpC-like"/>
</dbReference>
<gene>
    <name evidence="2" type="ORF">H4281_23665</name>
</gene>
<comment type="caution">
    <text evidence="2">The sequence shown here is derived from an EMBL/GenBank/DDBJ whole genome shotgun (WGS) entry which is preliminary data.</text>
</comment>
<dbReference type="Gene3D" id="3.40.710.10">
    <property type="entry name" value="DD-peptidase/beta-lactamase superfamily"/>
    <property type="match status" value="1"/>
</dbReference>
<dbReference type="AlphaFoldDB" id="A0A7W3VZV2"/>
<dbReference type="Pfam" id="PF00144">
    <property type="entry name" value="Beta-lactamase"/>
    <property type="match status" value="1"/>
</dbReference>
<feature type="domain" description="Beta-lactamase-related" evidence="1">
    <location>
        <begin position="13"/>
        <end position="336"/>
    </location>
</feature>
<sequence length="349" mass="37689">MPFSGLDAWLSARAAVGKFSGAVLIRRGEHVVFSGAYGQASRRWAVPNRLGLRFDTASVTKLFTAVAALQLVDEGRLELDAPITEIVDLAGTAISPRVSVRHLLTHTSGIADDADEEAGESYEALWVDRPVYSVTRTRDHLPNFAAKPPNFAPGEGCRYCNAGYLLVGLAIEEITGVAYREHIRSAVFARAGMTSSDFYDRREAAADVAEGWDPVVGAEGRITGWQQNIFSCPSIGAPDGGAHATVADLVRFLRAVRGGELLSAERTGQFLTPQVLHHRAEDGDVWFGFGLEFTMRPDGSVRNYYKDGGNAGAGGIARHYPGENLDVAVLSNAEYGSLAVIREIDRRIP</sequence>
<evidence type="ECO:0000313" key="2">
    <source>
        <dbReference type="EMBL" id="MBB1156160.1"/>
    </source>
</evidence>
<evidence type="ECO:0000313" key="3">
    <source>
        <dbReference type="Proteomes" id="UP000526734"/>
    </source>
</evidence>
<protein>
    <submittedName>
        <fullName evidence="2">Beta-lactamase family protein</fullName>
    </submittedName>
</protein>
<dbReference type="SUPFAM" id="SSF56601">
    <property type="entry name" value="beta-lactamase/transpeptidase-like"/>
    <property type="match status" value="1"/>
</dbReference>
<dbReference type="Proteomes" id="UP000526734">
    <property type="component" value="Unassembled WGS sequence"/>
</dbReference>
<dbReference type="InterPro" id="IPR001466">
    <property type="entry name" value="Beta-lactam-related"/>
</dbReference>
<dbReference type="RefSeq" id="WP_182893117.1">
    <property type="nucleotide sequence ID" value="NZ_JACGZW010000008.1"/>
</dbReference>
<name>A0A7W3VZV2_9PSEU</name>
<dbReference type="PANTHER" id="PTHR46825">
    <property type="entry name" value="D-ALANYL-D-ALANINE-CARBOXYPEPTIDASE/ENDOPEPTIDASE AMPH"/>
    <property type="match status" value="1"/>
</dbReference>
<evidence type="ECO:0000259" key="1">
    <source>
        <dbReference type="Pfam" id="PF00144"/>
    </source>
</evidence>
<keyword evidence="3" id="KW-1185">Reference proteome</keyword>
<reference evidence="2 3" key="1">
    <citation type="submission" date="2020-08" db="EMBL/GenBank/DDBJ databases">
        <title>Amycolatopsis sp. nov. DR6-1 isolated from Dendrobium heterocarpum.</title>
        <authorList>
            <person name="Tedsree N."/>
            <person name="Kuncharoen N."/>
            <person name="Likhitwitayawuid K."/>
            <person name="Tanasupawat S."/>
        </authorList>
    </citation>
    <scope>NUCLEOTIDE SEQUENCE [LARGE SCALE GENOMIC DNA]</scope>
    <source>
        <strain evidence="2 3">DR6-1</strain>
    </source>
</reference>
<dbReference type="PANTHER" id="PTHR46825:SF9">
    <property type="entry name" value="BETA-LACTAMASE-RELATED DOMAIN-CONTAINING PROTEIN"/>
    <property type="match status" value="1"/>
</dbReference>
<proteinExistence type="predicted"/>
<organism evidence="2 3">
    <name type="scientific">Amycolatopsis dendrobii</name>
    <dbReference type="NCBI Taxonomy" id="2760662"/>
    <lineage>
        <taxon>Bacteria</taxon>
        <taxon>Bacillati</taxon>
        <taxon>Actinomycetota</taxon>
        <taxon>Actinomycetes</taxon>
        <taxon>Pseudonocardiales</taxon>
        <taxon>Pseudonocardiaceae</taxon>
        <taxon>Amycolatopsis</taxon>
    </lineage>
</organism>